<gene>
    <name evidence="15" type="ORF">EJ06DRAFT_475019</name>
</gene>
<dbReference type="GO" id="GO:0015031">
    <property type="term" value="P:protein transport"/>
    <property type="evidence" value="ECO:0007669"/>
    <property type="project" value="UniProtKB-KW"/>
</dbReference>
<dbReference type="Pfam" id="PF25140">
    <property type="entry name" value="PGAP1_TMD"/>
    <property type="match status" value="1"/>
</dbReference>
<dbReference type="GO" id="GO:0006888">
    <property type="term" value="P:endoplasmic reticulum to Golgi vesicle-mediated transport"/>
    <property type="evidence" value="ECO:0007669"/>
    <property type="project" value="TreeGrafter"/>
</dbReference>
<evidence type="ECO:0000256" key="5">
    <source>
        <dbReference type="ARBA" id="ARBA00022448"/>
    </source>
</evidence>
<dbReference type="SUPFAM" id="SSF53474">
    <property type="entry name" value="alpha/beta-Hydrolases"/>
    <property type="match status" value="1"/>
</dbReference>
<organism evidence="15 16">
    <name type="scientific">Trichodelitschia bisporula</name>
    <dbReference type="NCBI Taxonomy" id="703511"/>
    <lineage>
        <taxon>Eukaryota</taxon>
        <taxon>Fungi</taxon>
        <taxon>Dikarya</taxon>
        <taxon>Ascomycota</taxon>
        <taxon>Pezizomycotina</taxon>
        <taxon>Dothideomycetes</taxon>
        <taxon>Dothideomycetes incertae sedis</taxon>
        <taxon>Phaeotrichales</taxon>
        <taxon>Phaeotrichaceae</taxon>
        <taxon>Trichodelitschia</taxon>
    </lineage>
</organism>
<keyword evidence="5 12" id="KW-0813">Transport</keyword>
<dbReference type="Gene3D" id="3.40.50.1820">
    <property type="entry name" value="alpha/beta hydrolase"/>
    <property type="match status" value="1"/>
</dbReference>
<evidence type="ECO:0000256" key="11">
    <source>
        <dbReference type="ARBA" id="ARBA00023136"/>
    </source>
</evidence>
<evidence type="ECO:0000256" key="1">
    <source>
        <dbReference type="ARBA" id="ARBA00003496"/>
    </source>
</evidence>
<feature type="transmembrane region" description="Helical" evidence="12">
    <location>
        <begin position="914"/>
        <end position="933"/>
    </location>
</feature>
<evidence type="ECO:0000259" key="13">
    <source>
        <dbReference type="Pfam" id="PF07819"/>
    </source>
</evidence>
<keyword evidence="10 12" id="KW-1133">Transmembrane helix</keyword>
<dbReference type="OrthoDB" id="348976at2759"/>
<dbReference type="Proteomes" id="UP000799640">
    <property type="component" value="Unassembled WGS sequence"/>
</dbReference>
<dbReference type="GO" id="GO:0005789">
    <property type="term" value="C:endoplasmic reticulum membrane"/>
    <property type="evidence" value="ECO:0007669"/>
    <property type="project" value="UniProtKB-SubCell"/>
</dbReference>
<feature type="domain" description="GPI inositol-deacylase transmembrane" evidence="14">
    <location>
        <begin position="701"/>
        <end position="1018"/>
    </location>
</feature>
<dbReference type="Pfam" id="PF25141">
    <property type="entry name" value="PGAP1_2nd"/>
    <property type="match status" value="1"/>
</dbReference>
<evidence type="ECO:0000256" key="9">
    <source>
        <dbReference type="ARBA" id="ARBA00022927"/>
    </source>
</evidence>
<protein>
    <recommendedName>
        <fullName evidence="4 12">GPI inositol-deacylase</fullName>
        <ecNumber evidence="12">3.1.-.-</ecNumber>
    </recommendedName>
</protein>
<evidence type="ECO:0000256" key="10">
    <source>
        <dbReference type="ARBA" id="ARBA00022989"/>
    </source>
</evidence>
<name>A0A6G1I056_9PEZI</name>
<evidence type="ECO:0000256" key="2">
    <source>
        <dbReference type="ARBA" id="ARBA00004477"/>
    </source>
</evidence>
<keyword evidence="9 12" id="KW-0653">Protein transport</keyword>
<keyword evidence="7 12" id="KW-0378">Hydrolase</keyword>
<sequence length="1046" mass="117430">MIELRAAVKDIARDVVVETQAPRRRARWLNPWSCSWLSVATLVTAATLMLAIMQSFTTRQRDPIGTGMSYMASGYVPFPEFDTEHTRFATKYSLHLYREMGIDEDYRVKGVPVLFIPGNAGSFKQVRSFAAEAEEYYANHIRPYGGNEAKRALDFFTVDFNEDITAFHGQTLLDQAEYLNDAIAYILSIYHDPERSKRDPSLPDPSSVILVGHSMGGVVARTMLTMPNYQANSVNTIITLAAPHARPPVSFDAQMVSTYKQVNEYWRKAHATEWGSDNPLWHVTLISIAGGGLDTMIPSEYSSVTSLVPDTHGFTVFTSSIPDVWMGMDHLAITWCDELRKAVIRALYDVMDVNRAAQTKPRGMRMRSFKKWLLTGLEDIAEKTLPFEEPKTLLTLEDDSNAIISQGERLVLRSFGQHGKKKAYLLPIPPQGSSEGRKFTLLSDQHLDAPGESGNLEVLFCSVFPLQVGNTATLLSMNMDLSGDGSGSRLACKNAASDTIRLPASTRDAKHPFEKRPPFSYLQYDLEDLVEHQFVAVVDKATSPTAGWVVAEFNAGSESVLRSTFGLRRLLSTSLRLRLPAKRPLMMDLKIPALDSSMLAYRLKISSPACGDGAALFTPLVRQYISDVYESKFFVNLHEADINLHGVAPYMPPALRGRDLRNGLALQIWTDPTCKSALDLDLRLDVVGSFGKLWMRYRTIFATFPLLAVALVLRKQFQVHEESGVFMSFSEGMNQCLRKSVPIVFTLLSGCSLYFAQDGHTEVDQSNHYFNRQPGNATESLIDYTKNDLLMGSPDPFFWFLLPIFGVISLGLCIAINYVALALTYFLTMIYSSLRSIAARSDGRTLATFTVTPIRTRFITTGLLLLLVSTVIPYQFAYIVLCLVQIATCVRALRVTWDTRSDANCNFYNYTHSILVLMLWIFPINVPTLAVWIRNLSVHWLTPFSSHHNILSIMPYILLVETLSTGRMIPRLQTRLRNVTDLLLFVLAFSAAVYGVSYAYLLHHLVNILCMWFVIIHWSTSPLSFSRLFRLLDGASEVEGHPKKRP</sequence>
<evidence type="ECO:0000256" key="6">
    <source>
        <dbReference type="ARBA" id="ARBA00022692"/>
    </source>
</evidence>
<evidence type="ECO:0000256" key="3">
    <source>
        <dbReference type="ARBA" id="ARBA00006931"/>
    </source>
</evidence>
<evidence type="ECO:0000313" key="15">
    <source>
        <dbReference type="EMBL" id="KAF2401642.1"/>
    </source>
</evidence>
<feature type="transmembrane region" description="Helical" evidence="12">
    <location>
        <begin position="874"/>
        <end position="893"/>
    </location>
</feature>
<proteinExistence type="inferred from homology"/>
<dbReference type="PANTHER" id="PTHR15495:SF7">
    <property type="entry name" value="GPI INOSITOL-DEACYLASE"/>
    <property type="match status" value="1"/>
</dbReference>
<comment type="subcellular location">
    <subcellularLocation>
        <location evidence="2">Endoplasmic reticulum membrane</location>
        <topology evidence="2">Multi-pass membrane protein</topology>
    </subcellularLocation>
</comment>
<comment type="similarity">
    <text evidence="3 12">Belongs to the GPI inositol-deacylase family.</text>
</comment>
<keyword evidence="8 12" id="KW-0256">Endoplasmic reticulum</keyword>
<evidence type="ECO:0000259" key="14">
    <source>
        <dbReference type="Pfam" id="PF25140"/>
    </source>
</evidence>
<keyword evidence="16" id="KW-1185">Reference proteome</keyword>
<dbReference type="Pfam" id="PF07819">
    <property type="entry name" value="PGAP1"/>
    <property type="match status" value="1"/>
</dbReference>
<feature type="transmembrane region" description="Helical" evidence="12">
    <location>
        <begin position="982"/>
        <end position="1000"/>
    </location>
</feature>
<accession>A0A6G1I056</accession>
<comment type="function">
    <text evidence="1 12">Involved in inositol deacylation of GPI-anchored proteins which plays important roles in the quality control and ER-associated degradation of GPI-anchored proteins.</text>
</comment>
<feature type="transmembrane region" description="Helical" evidence="12">
    <location>
        <begin position="797"/>
        <end position="826"/>
    </location>
</feature>
<dbReference type="FunFam" id="3.40.50.1820:FF:000056">
    <property type="entry name" value="GPI inositol-deacylase"/>
    <property type="match status" value="1"/>
</dbReference>
<keyword evidence="6 12" id="KW-0812">Transmembrane</keyword>
<feature type="transmembrane region" description="Helical" evidence="12">
    <location>
        <begin position="33"/>
        <end position="53"/>
    </location>
</feature>
<dbReference type="InterPro" id="IPR056824">
    <property type="entry name" value="PGAP1_TMD"/>
</dbReference>
<evidence type="ECO:0000256" key="12">
    <source>
        <dbReference type="RuleBase" id="RU365011"/>
    </source>
</evidence>
<evidence type="ECO:0000256" key="7">
    <source>
        <dbReference type="ARBA" id="ARBA00022801"/>
    </source>
</evidence>
<dbReference type="GO" id="GO:0050185">
    <property type="term" value="F:phosphatidylinositol deacylase activity"/>
    <property type="evidence" value="ECO:0007669"/>
    <property type="project" value="TreeGrafter"/>
</dbReference>
<dbReference type="EC" id="3.1.-.-" evidence="12"/>
<dbReference type="PANTHER" id="PTHR15495">
    <property type="entry name" value="NEGATIVE REGULATOR OF VESICLE FORMATION-RELATED"/>
    <property type="match status" value="1"/>
</dbReference>
<feature type="domain" description="GPI inositol-deacylase PGAP1-like alpha/beta" evidence="13">
    <location>
        <begin position="108"/>
        <end position="349"/>
    </location>
</feature>
<reference evidence="15" key="1">
    <citation type="journal article" date="2020" name="Stud. Mycol.">
        <title>101 Dothideomycetes genomes: a test case for predicting lifestyles and emergence of pathogens.</title>
        <authorList>
            <person name="Haridas S."/>
            <person name="Albert R."/>
            <person name="Binder M."/>
            <person name="Bloem J."/>
            <person name="Labutti K."/>
            <person name="Salamov A."/>
            <person name="Andreopoulos B."/>
            <person name="Baker S."/>
            <person name="Barry K."/>
            <person name="Bills G."/>
            <person name="Bluhm B."/>
            <person name="Cannon C."/>
            <person name="Castanera R."/>
            <person name="Culley D."/>
            <person name="Daum C."/>
            <person name="Ezra D."/>
            <person name="Gonzalez J."/>
            <person name="Henrissat B."/>
            <person name="Kuo A."/>
            <person name="Liang C."/>
            <person name="Lipzen A."/>
            <person name="Lutzoni F."/>
            <person name="Magnuson J."/>
            <person name="Mondo S."/>
            <person name="Nolan M."/>
            <person name="Ohm R."/>
            <person name="Pangilinan J."/>
            <person name="Park H.-J."/>
            <person name="Ramirez L."/>
            <person name="Alfaro M."/>
            <person name="Sun H."/>
            <person name="Tritt A."/>
            <person name="Yoshinaga Y."/>
            <person name="Zwiers L.-H."/>
            <person name="Turgeon B."/>
            <person name="Goodwin S."/>
            <person name="Spatafora J."/>
            <person name="Crous P."/>
            <person name="Grigoriev I."/>
        </authorList>
    </citation>
    <scope>NUCLEOTIDE SEQUENCE</scope>
    <source>
        <strain evidence="15">CBS 262.69</strain>
    </source>
</reference>
<dbReference type="AlphaFoldDB" id="A0A6G1I056"/>
<keyword evidence="11 12" id="KW-0472">Membrane</keyword>
<dbReference type="EMBL" id="ML996692">
    <property type="protein sequence ID" value="KAF2401642.1"/>
    <property type="molecule type" value="Genomic_DNA"/>
</dbReference>
<evidence type="ECO:0000313" key="16">
    <source>
        <dbReference type="Proteomes" id="UP000799640"/>
    </source>
</evidence>
<dbReference type="InterPro" id="IPR029058">
    <property type="entry name" value="AB_hydrolase_fold"/>
</dbReference>
<feature type="transmembrane region" description="Helical" evidence="12">
    <location>
        <begin position="953"/>
        <end position="970"/>
    </location>
</feature>
<evidence type="ECO:0000256" key="4">
    <source>
        <dbReference type="ARBA" id="ARBA00015856"/>
    </source>
</evidence>
<evidence type="ECO:0000256" key="8">
    <source>
        <dbReference type="ARBA" id="ARBA00022824"/>
    </source>
</evidence>
<dbReference type="InterPro" id="IPR012908">
    <property type="entry name" value="PGAP1-ab_dom-like"/>
</dbReference>
<dbReference type="InterPro" id="IPR039529">
    <property type="entry name" value="PGAP1/BST1"/>
</dbReference>
<dbReference type="GO" id="GO:0006505">
    <property type="term" value="P:GPI anchor metabolic process"/>
    <property type="evidence" value="ECO:0007669"/>
    <property type="project" value="TreeGrafter"/>
</dbReference>
<feature type="transmembrane region" description="Helical" evidence="12">
    <location>
        <begin position="846"/>
        <end position="868"/>
    </location>
</feature>